<name>X1PZ19_9ZZZZ</name>
<sequence>MGIPKKYVGHYPLLANWLVSIGHLVYPYEMTCDPVIVKDKKPSFTMKLRGGNYTHYETHHLYGLVDVVSRFQDKMWAWEYKSENDNILRALKQTENYARSFDYVSVVVENLSATERHIRSKGLYVKTILKNWGIGVIWNDEGKFKIVDEPKMQEPKEPFNEYIRLKFDRYCRILYGKPYLKAQKTKIADFFNL</sequence>
<organism evidence="1">
    <name type="scientific">marine sediment metagenome</name>
    <dbReference type="NCBI Taxonomy" id="412755"/>
    <lineage>
        <taxon>unclassified sequences</taxon>
        <taxon>metagenomes</taxon>
        <taxon>ecological metagenomes</taxon>
    </lineage>
</organism>
<dbReference type="EMBL" id="BARV01024706">
    <property type="protein sequence ID" value="GAI36209.1"/>
    <property type="molecule type" value="Genomic_DNA"/>
</dbReference>
<reference evidence="1" key="1">
    <citation type="journal article" date="2014" name="Front. Microbiol.">
        <title>High frequency of phylogenetically diverse reductive dehalogenase-homologous genes in deep subseafloor sedimentary metagenomes.</title>
        <authorList>
            <person name="Kawai M."/>
            <person name="Futagami T."/>
            <person name="Toyoda A."/>
            <person name="Takaki Y."/>
            <person name="Nishi S."/>
            <person name="Hori S."/>
            <person name="Arai W."/>
            <person name="Tsubouchi T."/>
            <person name="Morono Y."/>
            <person name="Uchiyama I."/>
            <person name="Ito T."/>
            <person name="Fujiyama A."/>
            <person name="Inagaki F."/>
            <person name="Takami H."/>
        </authorList>
    </citation>
    <scope>NUCLEOTIDE SEQUENCE</scope>
    <source>
        <strain evidence="1">Expedition CK06-06</strain>
    </source>
</reference>
<comment type="caution">
    <text evidence="1">The sequence shown here is derived from an EMBL/GenBank/DDBJ whole genome shotgun (WGS) entry which is preliminary data.</text>
</comment>
<gene>
    <name evidence="1" type="ORF">S06H3_40279</name>
</gene>
<evidence type="ECO:0000313" key="1">
    <source>
        <dbReference type="EMBL" id="GAI36209.1"/>
    </source>
</evidence>
<proteinExistence type="predicted"/>
<dbReference type="AlphaFoldDB" id="X1PZ19"/>
<protein>
    <submittedName>
        <fullName evidence="1">Uncharacterized protein</fullName>
    </submittedName>
</protein>
<accession>X1PZ19</accession>